<sequence length="487" mass="57089">MNTLVTKIAQNKWLILIMILAAVLRVYHVDFQSMWLDELYTIAVTNPDLTWSQFHKEIVTRESFPFLYFIIVKGFYVVFGYSSLVARMVSVLAGILGVYAVYLLGKKIHTKQVGLFASLFVAVSNYHIYISQDARAYSLYFLFVCLSFYTLLIYIKKLTWKHILLYALTTGFLVNFNFFAPINVVSQGLILLCLLFLLPKNKRIAFIQKGAVAVFIIFGAFIVNYQKLKVLLNYKKFWTPAPQDDSLAKIFKNFFGNSEILLALITPFIIYYFLLLFKNKEPKKWTYDEVINNKLFFGFLVLFTWFFVLFSYLVVKSYGPISYLLTRYFVSLLPVIFICVAIAIASIKGTVGKGTAAFVLVFFMLAHLFVVKKQYTTITHAQYREAATFVKTNNTQNVPTYSNQEYWYKFYFRPDQTKIKLKNLSLNKIHLQLKKYPKKMTSFWYIDAYKRFDSVNKPTTEFLNKHFTVKKQYKGYRAWAMYYELKN</sequence>
<keyword evidence="11" id="KW-1185">Reference proteome</keyword>
<feature type="transmembrane region" description="Helical" evidence="8">
    <location>
        <begin position="113"/>
        <end position="130"/>
    </location>
</feature>
<evidence type="ECO:0000256" key="5">
    <source>
        <dbReference type="ARBA" id="ARBA00022692"/>
    </source>
</evidence>
<feature type="transmembrane region" description="Helical" evidence="8">
    <location>
        <begin position="204"/>
        <end position="225"/>
    </location>
</feature>
<dbReference type="InterPro" id="IPR050297">
    <property type="entry name" value="LipidA_mod_glycosyltrf_83"/>
</dbReference>
<evidence type="ECO:0000256" key="6">
    <source>
        <dbReference type="ARBA" id="ARBA00022989"/>
    </source>
</evidence>
<dbReference type="PANTHER" id="PTHR33908:SF11">
    <property type="entry name" value="MEMBRANE PROTEIN"/>
    <property type="match status" value="1"/>
</dbReference>
<feature type="transmembrane region" description="Helical" evidence="8">
    <location>
        <begin position="353"/>
        <end position="371"/>
    </location>
</feature>
<evidence type="ECO:0000256" key="2">
    <source>
        <dbReference type="ARBA" id="ARBA00022475"/>
    </source>
</evidence>
<feature type="transmembrane region" description="Helical" evidence="8">
    <location>
        <begin position="295"/>
        <end position="315"/>
    </location>
</feature>
<feature type="transmembrane region" description="Helical" evidence="8">
    <location>
        <begin position="75"/>
        <end position="101"/>
    </location>
</feature>
<proteinExistence type="predicted"/>
<keyword evidence="6 8" id="KW-1133">Transmembrane helix</keyword>
<feature type="domain" description="Glycosyltransferase RgtA/B/C/D-like" evidence="9">
    <location>
        <begin position="65"/>
        <end position="217"/>
    </location>
</feature>
<feature type="transmembrane region" description="Helical" evidence="8">
    <location>
        <begin position="254"/>
        <end position="275"/>
    </location>
</feature>
<dbReference type="EC" id="2.4.-.-" evidence="10"/>
<evidence type="ECO:0000313" key="10">
    <source>
        <dbReference type="EMBL" id="WMW77877.1"/>
    </source>
</evidence>
<evidence type="ECO:0000256" key="1">
    <source>
        <dbReference type="ARBA" id="ARBA00004651"/>
    </source>
</evidence>
<dbReference type="GO" id="GO:0016757">
    <property type="term" value="F:glycosyltransferase activity"/>
    <property type="evidence" value="ECO:0007669"/>
    <property type="project" value="UniProtKB-KW"/>
</dbReference>
<feature type="transmembrane region" description="Helical" evidence="8">
    <location>
        <begin position="12"/>
        <end position="29"/>
    </location>
</feature>
<evidence type="ECO:0000259" key="9">
    <source>
        <dbReference type="Pfam" id="PF13231"/>
    </source>
</evidence>
<evidence type="ECO:0000256" key="8">
    <source>
        <dbReference type="SAM" id="Phobius"/>
    </source>
</evidence>
<keyword evidence="4 10" id="KW-0808">Transferase</keyword>
<accession>A0ABY9RCH9</accession>
<dbReference type="PANTHER" id="PTHR33908">
    <property type="entry name" value="MANNOSYLTRANSFERASE YKCB-RELATED"/>
    <property type="match status" value="1"/>
</dbReference>
<reference evidence="10" key="1">
    <citation type="submission" date="2023-09" db="EMBL/GenBank/DDBJ databases">
        <title>Flavobacterium sp. 20NA77.7 isolated from freshwater.</title>
        <authorList>
            <person name="Le V."/>
            <person name="Ko S.-R."/>
            <person name="Ahn C.-Y."/>
            <person name="Oh H.-M."/>
        </authorList>
    </citation>
    <scope>NUCLEOTIDE SEQUENCE</scope>
    <source>
        <strain evidence="10">20NA77.7</strain>
    </source>
</reference>
<comment type="subcellular location">
    <subcellularLocation>
        <location evidence="1">Cell membrane</location>
        <topology evidence="1">Multi-pass membrane protein</topology>
    </subcellularLocation>
</comment>
<evidence type="ECO:0000256" key="4">
    <source>
        <dbReference type="ARBA" id="ARBA00022679"/>
    </source>
</evidence>
<gene>
    <name evidence="10" type="ORF">RF683_00085</name>
</gene>
<protein>
    <submittedName>
        <fullName evidence="10">Glycosyltransferase family 39 protein</fullName>
        <ecNumber evidence="10">2.4.-.-</ecNumber>
    </submittedName>
</protein>
<dbReference type="Proteomes" id="UP001180481">
    <property type="component" value="Chromosome"/>
</dbReference>
<dbReference type="RefSeq" id="WP_309532210.1">
    <property type="nucleotide sequence ID" value="NZ_CP133721.1"/>
</dbReference>
<dbReference type="Pfam" id="PF13231">
    <property type="entry name" value="PMT_2"/>
    <property type="match status" value="1"/>
</dbReference>
<feature type="transmembrane region" description="Helical" evidence="8">
    <location>
        <begin position="327"/>
        <end position="347"/>
    </location>
</feature>
<keyword evidence="7 8" id="KW-0472">Membrane</keyword>
<evidence type="ECO:0000256" key="7">
    <source>
        <dbReference type="ARBA" id="ARBA00023136"/>
    </source>
</evidence>
<evidence type="ECO:0000313" key="11">
    <source>
        <dbReference type="Proteomes" id="UP001180481"/>
    </source>
</evidence>
<keyword evidence="5 8" id="KW-0812">Transmembrane</keyword>
<dbReference type="InterPro" id="IPR038731">
    <property type="entry name" value="RgtA/B/C-like"/>
</dbReference>
<organism evidence="10 11">
    <name type="scientific">Flavobacterium nakdongensis</name>
    <dbReference type="NCBI Taxonomy" id="3073563"/>
    <lineage>
        <taxon>Bacteria</taxon>
        <taxon>Pseudomonadati</taxon>
        <taxon>Bacteroidota</taxon>
        <taxon>Flavobacteriia</taxon>
        <taxon>Flavobacteriales</taxon>
        <taxon>Flavobacteriaceae</taxon>
        <taxon>Flavobacterium</taxon>
    </lineage>
</organism>
<name>A0ABY9RCH9_9FLAO</name>
<keyword evidence="2" id="KW-1003">Cell membrane</keyword>
<evidence type="ECO:0000256" key="3">
    <source>
        <dbReference type="ARBA" id="ARBA00022676"/>
    </source>
</evidence>
<feature type="transmembrane region" description="Helical" evidence="8">
    <location>
        <begin position="136"/>
        <end position="155"/>
    </location>
</feature>
<keyword evidence="3 10" id="KW-0328">Glycosyltransferase</keyword>
<dbReference type="EMBL" id="CP133721">
    <property type="protein sequence ID" value="WMW77877.1"/>
    <property type="molecule type" value="Genomic_DNA"/>
</dbReference>